<dbReference type="Pfam" id="PF01522">
    <property type="entry name" value="Polysacc_deac_1"/>
    <property type="match status" value="1"/>
</dbReference>
<gene>
    <name evidence="3" type="ORF">ENW00_00890</name>
</gene>
<dbReference type="EMBL" id="DTIN01000008">
    <property type="protein sequence ID" value="HFX12711.1"/>
    <property type="molecule type" value="Genomic_DNA"/>
</dbReference>
<evidence type="ECO:0000256" key="1">
    <source>
        <dbReference type="SAM" id="SignalP"/>
    </source>
</evidence>
<dbReference type="InterPro" id="IPR002509">
    <property type="entry name" value="NODB_dom"/>
</dbReference>
<dbReference type="GO" id="GO:0005975">
    <property type="term" value="P:carbohydrate metabolic process"/>
    <property type="evidence" value="ECO:0007669"/>
    <property type="project" value="InterPro"/>
</dbReference>
<accession>A0A7C3MJU6</accession>
<dbReference type="InterPro" id="IPR050248">
    <property type="entry name" value="Polysacc_deacetylase_ArnD"/>
</dbReference>
<keyword evidence="1" id="KW-0732">Signal</keyword>
<dbReference type="CDD" id="cd10954">
    <property type="entry name" value="CE4_CtAXE_like"/>
    <property type="match status" value="1"/>
</dbReference>
<dbReference type="AlphaFoldDB" id="A0A7C3MJU6"/>
<evidence type="ECO:0000259" key="2">
    <source>
        <dbReference type="PROSITE" id="PS51677"/>
    </source>
</evidence>
<feature type="chain" id="PRO_5028217914" evidence="1">
    <location>
        <begin position="22"/>
        <end position="234"/>
    </location>
</feature>
<reference evidence="3" key="1">
    <citation type="journal article" date="2020" name="mSystems">
        <title>Genome- and Community-Level Interaction Insights into Carbon Utilization and Element Cycling Functions of Hydrothermarchaeota in Hydrothermal Sediment.</title>
        <authorList>
            <person name="Zhou Z."/>
            <person name="Liu Y."/>
            <person name="Xu W."/>
            <person name="Pan J."/>
            <person name="Luo Z.H."/>
            <person name="Li M."/>
        </authorList>
    </citation>
    <scope>NUCLEOTIDE SEQUENCE [LARGE SCALE GENOMIC DNA]</scope>
    <source>
        <strain evidence="3">SpSt-81</strain>
    </source>
</reference>
<dbReference type="PANTHER" id="PTHR10587">
    <property type="entry name" value="GLYCOSYL TRANSFERASE-RELATED"/>
    <property type="match status" value="1"/>
</dbReference>
<organism evidence="3">
    <name type="scientific">Dictyoglomus thermophilum</name>
    <dbReference type="NCBI Taxonomy" id="14"/>
    <lineage>
        <taxon>Bacteria</taxon>
        <taxon>Pseudomonadati</taxon>
        <taxon>Dictyoglomota</taxon>
        <taxon>Dictyoglomia</taxon>
        <taxon>Dictyoglomales</taxon>
        <taxon>Dictyoglomaceae</taxon>
        <taxon>Dictyoglomus</taxon>
    </lineage>
</organism>
<dbReference type="InterPro" id="IPR011330">
    <property type="entry name" value="Glyco_hydro/deAcase_b/a-brl"/>
</dbReference>
<feature type="signal peptide" evidence="1">
    <location>
        <begin position="1"/>
        <end position="21"/>
    </location>
</feature>
<evidence type="ECO:0000313" key="3">
    <source>
        <dbReference type="EMBL" id="HFX12711.1"/>
    </source>
</evidence>
<dbReference type="Gene3D" id="3.20.20.370">
    <property type="entry name" value="Glycoside hydrolase/deacetylase"/>
    <property type="match status" value="1"/>
</dbReference>
<proteinExistence type="predicted"/>
<dbReference type="PANTHER" id="PTHR10587:SF125">
    <property type="entry name" value="POLYSACCHARIDE DEACETYLASE YHEN-RELATED"/>
    <property type="match status" value="1"/>
</dbReference>
<comment type="caution">
    <text evidence="3">The sequence shown here is derived from an EMBL/GenBank/DDBJ whole genome shotgun (WGS) entry which is preliminary data.</text>
</comment>
<feature type="domain" description="NodB homology" evidence="2">
    <location>
        <begin position="27"/>
        <end position="206"/>
    </location>
</feature>
<sequence>MKKLFISLILITLSLFSVNSAVQNTIKICALTFDDGPDTKLTPRVLDRLEKYGVPATFFVVGFRINDTTKSVIDRALSLGCEYENHSWDYNPLDKADPKEIIDKIARTNEVIEKYTGKKPSFFRPPNLAISKTMFDVIDMPFVSGVIGFDWFGCDRTPENIANNVLKGIRDGAIILLHDVQPEPHPTPEALDIIIPELKKQGYEFVTLSELFRRKGINPKDPKYKNKLWVYVEP</sequence>
<name>A0A7C3MJU6_DICTH</name>
<dbReference type="SUPFAM" id="SSF88713">
    <property type="entry name" value="Glycoside hydrolase/deacetylase"/>
    <property type="match status" value="1"/>
</dbReference>
<protein>
    <submittedName>
        <fullName evidence="3">Polysaccharide deacetylase</fullName>
    </submittedName>
</protein>
<dbReference type="PROSITE" id="PS51677">
    <property type="entry name" value="NODB"/>
    <property type="match status" value="1"/>
</dbReference>
<dbReference type="GO" id="GO:0016810">
    <property type="term" value="F:hydrolase activity, acting on carbon-nitrogen (but not peptide) bonds"/>
    <property type="evidence" value="ECO:0007669"/>
    <property type="project" value="InterPro"/>
</dbReference>